<feature type="transmembrane region" description="Helical" evidence="8">
    <location>
        <begin position="164"/>
        <end position="184"/>
    </location>
</feature>
<feature type="transmembrane region" description="Helical" evidence="8">
    <location>
        <begin position="48"/>
        <end position="64"/>
    </location>
</feature>
<dbReference type="NCBIfam" id="TIGR00710">
    <property type="entry name" value="efflux_Bcr_CflA"/>
    <property type="match status" value="1"/>
</dbReference>
<dbReference type="CDD" id="cd17320">
    <property type="entry name" value="MFS_MdfA_MDR_like"/>
    <property type="match status" value="1"/>
</dbReference>
<feature type="transmembrane region" description="Helical" evidence="8">
    <location>
        <begin position="288"/>
        <end position="308"/>
    </location>
</feature>
<keyword evidence="7 8" id="KW-0472">Membrane</keyword>
<comment type="similarity">
    <text evidence="2 8">Belongs to the major facilitator superfamily. Bcr/CmlA family.</text>
</comment>
<feature type="transmembrane region" description="Helical" evidence="8">
    <location>
        <begin position="213"/>
        <end position="237"/>
    </location>
</feature>
<dbReference type="EMBL" id="BKAJ01000103">
    <property type="protein sequence ID" value="GEP58537.1"/>
    <property type="molecule type" value="Genomic_DNA"/>
</dbReference>
<evidence type="ECO:0000256" key="6">
    <source>
        <dbReference type="ARBA" id="ARBA00022989"/>
    </source>
</evidence>
<feature type="domain" description="Major facilitator superfamily (MFS) profile" evidence="9">
    <location>
        <begin position="10"/>
        <end position="397"/>
    </location>
</feature>
<organism evidence="10 11">
    <name type="scientific">Reyranella soli</name>
    <dbReference type="NCBI Taxonomy" id="1230389"/>
    <lineage>
        <taxon>Bacteria</taxon>
        <taxon>Pseudomonadati</taxon>
        <taxon>Pseudomonadota</taxon>
        <taxon>Alphaproteobacteria</taxon>
        <taxon>Hyphomicrobiales</taxon>
        <taxon>Reyranellaceae</taxon>
        <taxon>Reyranella</taxon>
    </lineage>
</organism>
<evidence type="ECO:0000256" key="8">
    <source>
        <dbReference type="RuleBase" id="RU365088"/>
    </source>
</evidence>
<feature type="transmembrane region" description="Helical" evidence="8">
    <location>
        <begin position="7"/>
        <end position="28"/>
    </location>
</feature>
<keyword evidence="3 8" id="KW-0813">Transport</keyword>
<keyword evidence="8" id="KW-0997">Cell inner membrane</keyword>
<reference evidence="10 11" key="1">
    <citation type="submission" date="2019-07" db="EMBL/GenBank/DDBJ databases">
        <title>Whole genome shotgun sequence of Reyranella soli NBRC 108950.</title>
        <authorList>
            <person name="Hosoyama A."/>
            <person name="Uohara A."/>
            <person name="Ohji S."/>
            <person name="Ichikawa N."/>
        </authorList>
    </citation>
    <scope>NUCLEOTIDE SEQUENCE [LARGE SCALE GENOMIC DNA]</scope>
    <source>
        <strain evidence="10 11">NBRC 108950</strain>
    </source>
</reference>
<dbReference type="Gene3D" id="1.20.1720.10">
    <property type="entry name" value="Multidrug resistance protein D"/>
    <property type="match status" value="1"/>
</dbReference>
<keyword evidence="6 8" id="KW-1133">Transmembrane helix</keyword>
<feature type="transmembrane region" description="Helical" evidence="8">
    <location>
        <begin position="249"/>
        <end position="267"/>
    </location>
</feature>
<feature type="transmembrane region" description="Helical" evidence="8">
    <location>
        <begin position="76"/>
        <end position="95"/>
    </location>
</feature>
<dbReference type="Proteomes" id="UP000321058">
    <property type="component" value="Unassembled WGS sequence"/>
</dbReference>
<keyword evidence="5 8" id="KW-0812">Transmembrane</keyword>
<accession>A0A512NHV6</accession>
<gene>
    <name evidence="10" type="ORF">RSO01_57030</name>
</gene>
<dbReference type="PANTHER" id="PTHR23502:SF132">
    <property type="entry name" value="POLYAMINE TRANSPORTER 2-RELATED"/>
    <property type="match status" value="1"/>
</dbReference>
<dbReference type="InterPro" id="IPR004812">
    <property type="entry name" value="Efflux_drug-R_Bcr/CmlA"/>
</dbReference>
<keyword evidence="11" id="KW-1185">Reference proteome</keyword>
<evidence type="ECO:0000256" key="3">
    <source>
        <dbReference type="ARBA" id="ARBA00022448"/>
    </source>
</evidence>
<dbReference type="Pfam" id="PF07690">
    <property type="entry name" value="MFS_1"/>
    <property type="match status" value="1"/>
</dbReference>
<dbReference type="InterPro" id="IPR011701">
    <property type="entry name" value="MFS"/>
</dbReference>
<dbReference type="PROSITE" id="PS50850">
    <property type="entry name" value="MFS"/>
    <property type="match status" value="1"/>
</dbReference>
<evidence type="ECO:0000256" key="4">
    <source>
        <dbReference type="ARBA" id="ARBA00022475"/>
    </source>
</evidence>
<comment type="caution">
    <text evidence="8">Lacks conserved residue(s) required for the propagation of feature annotation.</text>
</comment>
<protein>
    <recommendedName>
        <fullName evidence="8">Bcr/CflA family efflux transporter</fullName>
    </recommendedName>
</protein>
<evidence type="ECO:0000256" key="1">
    <source>
        <dbReference type="ARBA" id="ARBA00004651"/>
    </source>
</evidence>
<dbReference type="GO" id="GO:0005886">
    <property type="term" value="C:plasma membrane"/>
    <property type="evidence" value="ECO:0007669"/>
    <property type="project" value="UniProtKB-SubCell"/>
</dbReference>
<comment type="caution">
    <text evidence="10">The sequence shown here is derived from an EMBL/GenBank/DDBJ whole genome shotgun (WGS) entry which is preliminary data.</text>
</comment>
<evidence type="ECO:0000259" key="9">
    <source>
        <dbReference type="PROSITE" id="PS50850"/>
    </source>
</evidence>
<evidence type="ECO:0000256" key="7">
    <source>
        <dbReference type="ARBA" id="ARBA00023136"/>
    </source>
</evidence>
<feature type="transmembrane region" description="Helical" evidence="8">
    <location>
        <begin position="372"/>
        <end position="393"/>
    </location>
</feature>
<dbReference type="InterPro" id="IPR020846">
    <property type="entry name" value="MFS_dom"/>
</dbReference>
<comment type="subcellular location">
    <subcellularLocation>
        <location evidence="8">Cell inner membrane</location>
        <topology evidence="8">Multi-pass membrane protein</topology>
    </subcellularLocation>
    <subcellularLocation>
        <location evidence="1">Cell membrane</location>
        <topology evidence="1">Multi-pass membrane protein</topology>
    </subcellularLocation>
</comment>
<dbReference type="GO" id="GO:1990961">
    <property type="term" value="P:xenobiotic detoxification by transmembrane export across the plasma membrane"/>
    <property type="evidence" value="ECO:0007669"/>
    <property type="project" value="InterPro"/>
</dbReference>
<feature type="transmembrane region" description="Helical" evidence="8">
    <location>
        <begin position="346"/>
        <end position="366"/>
    </location>
</feature>
<dbReference type="AlphaFoldDB" id="A0A512NHV6"/>
<evidence type="ECO:0000313" key="11">
    <source>
        <dbReference type="Proteomes" id="UP000321058"/>
    </source>
</evidence>
<sequence>MSLTPRSFGYVALLVALGSFGPLTMSIYTPVMPSVGASLGAGAESVKLTLTTYMLGFAVGQLFYGPLSDRFGRRPVLLGGLIFFTAATFACSFAPSIGGLIGLRILQGLGAASGSVIGRALTRDAYTFQEMPLVMSWISLGQNIAPSLAPTLGGFLGEWASWRATFWFVGGFGTLLLAIVLMGLKETNKHRNDRLDLGHLLRGSGEMLRERQFLGNVLTLGCAFAINFGMLAGVPFILQDHLGFSPREFGLIVLLSVAGFTAGTFVNNRLIGRVAPIVIMRASGWFHVAALSVMAVLSLSGVVTWWAIIGPHVVLSFGTGMIVANANAGAVGMFPKLAGTASSLAGLAQMGMGAMGTVTVAVLTLIGSRYVAMPLVIGLMPFALATVLSARLLRPSRVHAVKPD</sequence>
<dbReference type="RefSeq" id="WP_147153864.1">
    <property type="nucleotide sequence ID" value="NZ_BKAJ01000103.1"/>
</dbReference>
<dbReference type="GO" id="GO:0042910">
    <property type="term" value="F:xenobiotic transmembrane transporter activity"/>
    <property type="evidence" value="ECO:0007669"/>
    <property type="project" value="InterPro"/>
</dbReference>
<dbReference type="PANTHER" id="PTHR23502">
    <property type="entry name" value="MAJOR FACILITATOR SUPERFAMILY"/>
    <property type="match status" value="1"/>
</dbReference>
<evidence type="ECO:0000256" key="2">
    <source>
        <dbReference type="ARBA" id="ARBA00006236"/>
    </source>
</evidence>
<keyword evidence="4" id="KW-1003">Cell membrane</keyword>
<evidence type="ECO:0000256" key="5">
    <source>
        <dbReference type="ARBA" id="ARBA00022692"/>
    </source>
</evidence>
<evidence type="ECO:0000313" key="10">
    <source>
        <dbReference type="EMBL" id="GEP58537.1"/>
    </source>
</evidence>
<dbReference type="InterPro" id="IPR036259">
    <property type="entry name" value="MFS_trans_sf"/>
</dbReference>
<dbReference type="OrthoDB" id="9800416at2"/>
<dbReference type="SUPFAM" id="SSF103473">
    <property type="entry name" value="MFS general substrate transporter"/>
    <property type="match status" value="1"/>
</dbReference>
<name>A0A512NHV6_9HYPH</name>
<proteinExistence type="inferred from homology"/>
<feature type="transmembrane region" description="Helical" evidence="8">
    <location>
        <begin position="314"/>
        <end position="334"/>
    </location>
</feature>